<dbReference type="PRINTS" id="PR01959">
    <property type="entry name" value="SBIMPHPHTASE"/>
</dbReference>
<evidence type="ECO:0000256" key="6">
    <source>
        <dbReference type="ARBA" id="ARBA00022723"/>
    </source>
</evidence>
<dbReference type="Gene3D" id="3.30.540.10">
    <property type="entry name" value="Fructose-1,6-Bisphosphatase, subunit A, domain 1"/>
    <property type="match status" value="1"/>
</dbReference>
<reference evidence="11 12" key="1">
    <citation type="submission" date="2016-10" db="EMBL/GenBank/DDBJ databases">
        <authorList>
            <person name="de Groot N.N."/>
        </authorList>
    </citation>
    <scope>NUCLEOTIDE SEQUENCE [LARGE SCALE GENOMIC DNA]</scope>
    <source>
        <strain evidence="11 12">U95</strain>
    </source>
</reference>
<comment type="catalytic activity">
    <reaction evidence="1 10">
        <text>a myo-inositol phosphate + H2O = myo-inositol + phosphate</text>
        <dbReference type="Rhea" id="RHEA:24056"/>
        <dbReference type="ChEBI" id="CHEBI:15377"/>
        <dbReference type="ChEBI" id="CHEBI:17268"/>
        <dbReference type="ChEBI" id="CHEBI:43474"/>
        <dbReference type="ChEBI" id="CHEBI:84139"/>
        <dbReference type="EC" id="3.1.3.25"/>
    </reaction>
</comment>
<evidence type="ECO:0000256" key="4">
    <source>
        <dbReference type="ARBA" id="ARBA00013106"/>
    </source>
</evidence>
<organism evidence="11 12">
    <name type="scientific">Epibacterium ulvae</name>
    <dbReference type="NCBI Taxonomy" id="1156985"/>
    <lineage>
        <taxon>Bacteria</taxon>
        <taxon>Pseudomonadati</taxon>
        <taxon>Pseudomonadota</taxon>
        <taxon>Alphaproteobacteria</taxon>
        <taxon>Rhodobacterales</taxon>
        <taxon>Roseobacteraceae</taxon>
        <taxon>Epibacterium</taxon>
    </lineage>
</organism>
<comment type="similarity">
    <text evidence="3 10">Belongs to the inositol monophosphatase superfamily.</text>
</comment>
<dbReference type="GO" id="GO:0046872">
    <property type="term" value="F:metal ion binding"/>
    <property type="evidence" value="ECO:0007669"/>
    <property type="project" value="UniProtKB-KW"/>
</dbReference>
<dbReference type="Pfam" id="PF00459">
    <property type="entry name" value="Inositol_P"/>
    <property type="match status" value="1"/>
</dbReference>
<evidence type="ECO:0000313" key="11">
    <source>
        <dbReference type="EMBL" id="SCZ70873.1"/>
    </source>
</evidence>
<dbReference type="EC" id="3.1.3.25" evidence="4 10"/>
<feature type="binding site" evidence="9">
    <location>
        <position position="101"/>
    </location>
    <ligand>
        <name>Mg(2+)</name>
        <dbReference type="ChEBI" id="CHEBI:18420"/>
        <label>1</label>
        <note>catalytic</note>
    </ligand>
</feature>
<gene>
    <name evidence="11" type="ORF">SAMN04488118_11131</name>
</gene>
<feature type="binding site" evidence="9">
    <location>
        <position position="102"/>
    </location>
    <ligand>
        <name>Mg(2+)</name>
        <dbReference type="ChEBI" id="CHEBI:18420"/>
        <label>1</label>
        <note>catalytic</note>
    </ligand>
</feature>
<dbReference type="PANTHER" id="PTHR20854">
    <property type="entry name" value="INOSITOL MONOPHOSPHATASE"/>
    <property type="match status" value="1"/>
</dbReference>
<dbReference type="PRINTS" id="PR00377">
    <property type="entry name" value="IMPHPHTASES"/>
</dbReference>
<dbReference type="InterPro" id="IPR000760">
    <property type="entry name" value="Inositol_monophosphatase-like"/>
</dbReference>
<sequence length="277" mass="29588">MTDAFASSNASLPASASPLLRDMAHVAYLAGEALVGFAKDRSALTLQEKTAGDFVSSADLKSEAIIADWLKTRYPDFGWVGEETGAQITGFDEPYWVVDPLDGTSNFLKGLPHWAVSIALCKGDAPIAAIVYDPVKEELFSAERGCGAFLNGARIWVNSDISLSTAILATGVPAGGRVTYLSDCLMDLEQLMPKSAGIRRWGAAALDLAYVAAGRLDAYWERNLGPWDIAAGWLLVQEAGGCVEPLWSGEPILKSGSFLAGDAALLRQVHPYLTPKH</sequence>
<evidence type="ECO:0000256" key="10">
    <source>
        <dbReference type="RuleBase" id="RU364068"/>
    </source>
</evidence>
<dbReference type="GO" id="GO:0007165">
    <property type="term" value="P:signal transduction"/>
    <property type="evidence" value="ECO:0007669"/>
    <property type="project" value="TreeGrafter"/>
</dbReference>
<dbReference type="InterPro" id="IPR020583">
    <property type="entry name" value="Inositol_monoP_metal-BS"/>
</dbReference>
<evidence type="ECO:0000256" key="1">
    <source>
        <dbReference type="ARBA" id="ARBA00001033"/>
    </source>
</evidence>
<dbReference type="GO" id="GO:0008934">
    <property type="term" value="F:inositol monophosphate 1-phosphatase activity"/>
    <property type="evidence" value="ECO:0007669"/>
    <property type="project" value="InterPro"/>
</dbReference>
<dbReference type="PROSITE" id="PS00630">
    <property type="entry name" value="IMP_2"/>
    <property type="match status" value="1"/>
</dbReference>
<dbReference type="FunFam" id="3.30.540.10:FF:000003">
    <property type="entry name" value="Inositol-1-monophosphatase"/>
    <property type="match status" value="1"/>
</dbReference>
<feature type="binding site" evidence="9">
    <location>
        <position position="82"/>
    </location>
    <ligand>
        <name>Mg(2+)</name>
        <dbReference type="ChEBI" id="CHEBI:18420"/>
        <label>1</label>
        <note>catalytic</note>
    </ligand>
</feature>
<dbReference type="OrthoDB" id="9785695at2"/>
<evidence type="ECO:0000256" key="3">
    <source>
        <dbReference type="ARBA" id="ARBA00009759"/>
    </source>
</evidence>
<protein>
    <recommendedName>
        <fullName evidence="5 10">Inositol-1-monophosphatase</fullName>
        <ecNumber evidence="4 10">3.1.3.25</ecNumber>
    </recommendedName>
</protein>
<keyword evidence="8 9" id="KW-0460">Magnesium</keyword>
<proteinExistence type="inferred from homology"/>
<feature type="binding site" evidence="9">
    <location>
        <position position="99"/>
    </location>
    <ligand>
        <name>Mg(2+)</name>
        <dbReference type="ChEBI" id="CHEBI:18420"/>
        <label>1</label>
        <note>catalytic</note>
    </ligand>
</feature>
<evidence type="ECO:0000256" key="7">
    <source>
        <dbReference type="ARBA" id="ARBA00022801"/>
    </source>
</evidence>
<dbReference type="GO" id="GO:0046854">
    <property type="term" value="P:phosphatidylinositol phosphate biosynthetic process"/>
    <property type="evidence" value="ECO:0007669"/>
    <property type="project" value="InterPro"/>
</dbReference>
<evidence type="ECO:0000256" key="9">
    <source>
        <dbReference type="PIRSR" id="PIRSR600760-2"/>
    </source>
</evidence>
<evidence type="ECO:0000256" key="2">
    <source>
        <dbReference type="ARBA" id="ARBA00001946"/>
    </source>
</evidence>
<evidence type="ECO:0000256" key="8">
    <source>
        <dbReference type="ARBA" id="ARBA00022842"/>
    </source>
</evidence>
<dbReference type="GO" id="GO:0006020">
    <property type="term" value="P:inositol metabolic process"/>
    <property type="evidence" value="ECO:0007669"/>
    <property type="project" value="TreeGrafter"/>
</dbReference>
<dbReference type="AlphaFoldDB" id="A0A1G5R9U8"/>
<dbReference type="PANTHER" id="PTHR20854:SF4">
    <property type="entry name" value="INOSITOL-1-MONOPHOSPHATASE-RELATED"/>
    <property type="match status" value="1"/>
</dbReference>
<keyword evidence="6 9" id="KW-0479">Metal-binding</keyword>
<dbReference type="PROSITE" id="PS00629">
    <property type="entry name" value="IMP_1"/>
    <property type="match status" value="1"/>
</dbReference>
<feature type="binding site" evidence="9">
    <location>
        <position position="228"/>
    </location>
    <ligand>
        <name>Mg(2+)</name>
        <dbReference type="ChEBI" id="CHEBI:18420"/>
        <label>1</label>
        <note>catalytic</note>
    </ligand>
</feature>
<evidence type="ECO:0000256" key="5">
    <source>
        <dbReference type="ARBA" id="ARBA00019784"/>
    </source>
</evidence>
<dbReference type="STRING" id="1156985.SAMN04488118_11131"/>
<dbReference type="EMBL" id="FMWG01000011">
    <property type="protein sequence ID" value="SCZ70873.1"/>
    <property type="molecule type" value="Genomic_DNA"/>
</dbReference>
<evidence type="ECO:0000313" key="12">
    <source>
        <dbReference type="Proteomes" id="UP000198767"/>
    </source>
</evidence>
<keyword evidence="7 10" id="KW-0378">Hydrolase</keyword>
<dbReference type="Gene3D" id="3.40.190.80">
    <property type="match status" value="1"/>
</dbReference>
<dbReference type="CDD" id="cd01639">
    <property type="entry name" value="IMPase"/>
    <property type="match status" value="1"/>
</dbReference>
<dbReference type="InterPro" id="IPR022337">
    <property type="entry name" value="Inositol_monophosphatase_SuhB"/>
</dbReference>
<keyword evidence="12" id="KW-1185">Reference proteome</keyword>
<comment type="cofactor">
    <cofactor evidence="2 9 10">
        <name>Mg(2+)</name>
        <dbReference type="ChEBI" id="CHEBI:18420"/>
    </cofactor>
</comment>
<dbReference type="InterPro" id="IPR020550">
    <property type="entry name" value="Inositol_monophosphatase_CS"/>
</dbReference>
<dbReference type="SUPFAM" id="SSF56655">
    <property type="entry name" value="Carbohydrate phosphatase"/>
    <property type="match status" value="1"/>
</dbReference>
<name>A0A1G5R9U8_9RHOB</name>
<accession>A0A1G5R9U8</accession>
<dbReference type="InterPro" id="IPR033942">
    <property type="entry name" value="IMPase"/>
</dbReference>
<dbReference type="RefSeq" id="WP_090220442.1">
    <property type="nucleotide sequence ID" value="NZ_FMWG01000011.1"/>
</dbReference>
<dbReference type="Proteomes" id="UP000198767">
    <property type="component" value="Unassembled WGS sequence"/>
</dbReference>